<keyword evidence="1" id="KW-0732">Signal</keyword>
<dbReference type="OrthoDB" id="1094867at2"/>
<protein>
    <submittedName>
        <fullName evidence="3">Hydrolase</fullName>
    </submittedName>
</protein>
<dbReference type="Gene3D" id="3.40.50.1820">
    <property type="entry name" value="alpha/beta hydrolase"/>
    <property type="match status" value="1"/>
</dbReference>
<dbReference type="InterPro" id="IPR029058">
    <property type="entry name" value="AB_hydrolase_fold"/>
</dbReference>
<dbReference type="Proteomes" id="UP000235803">
    <property type="component" value="Unassembled WGS sequence"/>
</dbReference>
<comment type="caution">
    <text evidence="3">The sequence shown here is derived from an EMBL/GenBank/DDBJ whole genome shotgun (WGS) entry which is preliminary data.</text>
</comment>
<dbReference type="PANTHER" id="PTHR43037">
    <property type="entry name" value="UNNAMED PRODUCT-RELATED"/>
    <property type="match status" value="1"/>
</dbReference>
<dbReference type="GO" id="GO:0016787">
    <property type="term" value="F:hydrolase activity"/>
    <property type="evidence" value="ECO:0007669"/>
    <property type="project" value="UniProtKB-KW"/>
</dbReference>
<dbReference type="RefSeq" id="WP_102652781.1">
    <property type="nucleotide sequence ID" value="NZ_PNRF01000013.1"/>
</dbReference>
<dbReference type="SUPFAM" id="SSF53474">
    <property type="entry name" value="alpha/beta-Hydrolases"/>
    <property type="match status" value="1"/>
</dbReference>
<gene>
    <name evidence="3" type="ORF">C1H69_07495</name>
</gene>
<keyword evidence="4" id="KW-1185">Reference proteome</keyword>
<proteinExistence type="predicted"/>
<dbReference type="EMBL" id="PNRF01000013">
    <property type="protein sequence ID" value="PMR76208.1"/>
    <property type="molecule type" value="Genomic_DNA"/>
</dbReference>
<name>A0A2N7U6Z6_9GAMM</name>
<keyword evidence="2 3" id="KW-0378">Hydrolase</keyword>
<evidence type="ECO:0000256" key="2">
    <source>
        <dbReference type="ARBA" id="ARBA00022801"/>
    </source>
</evidence>
<accession>A0A2N7U6Z6</accession>
<dbReference type="PANTHER" id="PTHR43037:SF5">
    <property type="entry name" value="FERULOYL ESTERASE"/>
    <property type="match status" value="1"/>
</dbReference>
<dbReference type="AlphaFoldDB" id="A0A2N7U6Z6"/>
<evidence type="ECO:0000313" key="3">
    <source>
        <dbReference type="EMBL" id="PMR76208.1"/>
    </source>
</evidence>
<organism evidence="3 4">
    <name type="scientific">Billgrantia endophytica</name>
    <dbReference type="NCBI Taxonomy" id="2033802"/>
    <lineage>
        <taxon>Bacteria</taxon>
        <taxon>Pseudomonadati</taxon>
        <taxon>Pseudomonadota</taxon>
        <taxon>Gammaproteobacteria</taxon>
        <taxon>Oceanospirillales</taxon>
        <taxon>Halomonadaceae</taxon>
        <taxon>Billgrantia</taxon>
    </lineage>
</organism>
<evidence type="ECO:0000256" key="1">
    <source>
        <dbReference type="ARBA" id="ARBA00022729"/>
    </source>
</evidence>
<dbReference type="InterPro" id="IPR050955">
    <property type="entry name" value="Plant_Biomass_Hydrol_Est"/>
</dbReference>
<sequence>MHAEQAPSERYKKMYRRGSTTVFASRHDPRFAYCLYVPEGLDEDPGAYTLLVAVHGTGRTMSAYRDAFAEFAEYHRCVVLVPLFPVGPCGDGEPDGYKYIIEGDIRYDRAMLAIIDEVSQELGIDASRFLMFGYSGGGHFCHRFLYLHPERLLAASIGAPGAVTLLDDKRDWWVGIRDFERVFGHPIDLETMREVTIQLVVGAADIETWEINHQPGSRRWREGINDAGPTRIDRNNALRASLEGHGMQVEQAIVPNVPHDGMKVLPVVKAFFKRVLETRNHSQGAAKESSAKEIGA</sequence>
<evidence type="ECO:0000313" key="4">
    <source>
        <dbReference type="Proteomes" id="UP000235803"/>
    </source>
</evidence>
<reference evidence="3 4" key="1">
    <citation type="submission" date="2018-01" db="EMBL/GenBank/DDBJ databases">
        <title>Halomonas endophytica sp. nov., isolated from storage liquid in the stems of Populus euphratica.</title>
        <authorList>
            <person name="Chen C."/>
        </authorList>
    </citation>
    <scope>NUCLEOTIDE SEQUENCE [LARGE SCALE GENOMIC DNA]</scope>
    <source>
        <strain evidence="3 4">MC28</strain>
    </source>
</reference>